<feature type="region of interest" description="Disordered" evidence="1">
    <location>
        <begin position="56"/>
        <end position="77"/>
    </location>
</feature>
<protein>
    <submittedName>
        <fullName evidence="2">Uncharacterized protein</fullName>
    </submittedName>
</protein>
<evidence type="ECO:0000313" key="3">
    <source>
        <dbReference type="Proteomes" id="UP000540909"/>
    </source>
</evidence>
<organism evidence="2 3">
    <name type="scientific">Rhizobium esperanzae</name>
    <dbReference type="NCBI Taxonomy" id="1967781"/>
    <lineage>
        <taxon>Bacteria</taxon>
        <taxon>Pseudomonadati</taxon>
        <taxon>Pseudomonadota</taxon>
        <taxon>Alphaproteobacteria</taxon>
        <taxon>Hyphomicrobiales</taxon>
        <taxon>Rhizobiaceae</taxon>
        <taxon>Rhizobium/Agrobacterium group</taxon>
        <taxon>Rhizobium</taxon>
    </lineage>
</organism>
<name>A0A7W6W5A6_9HYPH</name>
<accession>A0A7W6W5A6</accession>
<feature type="compositionally biased region" description="Polar residues" evidence="1">
    <location>
        <begin position="56"/>
        <end position="68"/>
    </location>
</feature>
<gene>
    <name evidence="2" type="ORF">GGD57_002962</name>
</gene>
<proteinExistence type="predicted"/>
<dbReference type="EMBL" id="JACIFY010000009">
    <property type="protein sequence ID" value="MBB4236384.1"/>
    <property type="molecule type" value="Genomic_DNA"/>
</dbReference>
<evidence type="ECO:0000256" key="1">
    <source>
        <dbReference type="SAM" id="MobiDB-lite"/>
    </source>
</evidence>
<comment type="caution">
    <text evidence="2">The sequence shown here is derived from an EMBL/GenBank/DDBJ whole genome shotgun (WGS) entry which is preliminary data.</text>
</comment>
<sequence length="77" mass="8579">MEKKIGRPKSFNSSADAALIAQLRNQGLKPREIREQTGFTKWQYQTAAAMLTFGTKQESSKSLMQSKVSPIPPGRPK</sequence>
<dbReference type="Proteomes" id="UP000540909">
    <property type="component" value="Unassembled WGS sequence"/>
</dbReference>
<evidence type="ECO:0000313" key="2">
    <source>
        <dbReference type="EMBL" id="MBB4236384.1"/>
    </source>
</evidence>
<reference evidence="2 3" key="1">
    <citation type="submission" date="2020-08" db="EMBL/GenBank/DDBJ databases">
        <title>Genomic Encyclopedia of Type Strains, Phase IV (KMG-V): Genome sequencing to study the core and pangenomes of soil and plant-associated prokaryotes.</title>
        <authorList>
            <person name="Whitman W."/>
        </authorList>
    </citation>
    <scope>NUCLEOTIDE SEQUENCE [LARGE SCALE GENOMIC DNA]</scope>
    <source>
        <strain evidence="2 3">SEMIA 4089</strain>
    </source>
</reference>
<dbReference type="AlphaFoldDB" id="A0A7W6W5A6"/>